<dbReference type="CDD" id="cd05782">
    <property type="entry name" value="DNA_polB_like1_exo"/>
    <property type="match status" value="1"/>
</dbReference>
<dbReference type="eggNOG" id="COG3298">
    <property type="taxonomic scope" value="Bacteria"/>
</dbReference>
<dbReference type="GO" id="GO:0003676">
    <property type="term" value="F:nucleic acid binding"/>
    <property type="evidence" value="ECO:0007669"/>
    <property type="project" value="InterPro"/>
</dbReference>
<reference evidence="2 3" key="1">
    <citation type="journal article" date="2009" name="Stand. Genomic Sci.">
        <title>Complete genome sequence of Pirellula staleyi type strain (ATCC 27377).</title>
        <authorList>
            <person name="Clum A."/>
            <person name="Tindall B.J."/>
            <person name="Sikorski J."/>
            <person name="Ivanova N."/>
            <person name="Mavrommatis K."/>
            <person name="Lucas S."/>
            <person name="Glavina del Rio T."/>
            <person name="Nolan M."/>
            <person name="Chen F."/>
            <person name="Tice H."/>
            <person name="Pitluck S."/>
            <person name="Cheng J.F."/>
            <person name="Chertkov O."/>
            <person name="Brettin T."/>
            <person name="Han C."/>
            <person name="Detter J.C."/>
            <person name="Kuske C."/>
            <person name="Bruce D."/>
            <person name="Goodwin L."/>
            <person name="Ovchinikova G."/>
            <person name="Pati A."/>
            <person name="Mikhailova N."/>
            <person name="Chen A."/>
            <person name="Palaniappan K."/>
            <person name="Land M."/>
            <person name="Hauser L."/>
            <person name="Chang Y.J."/>
            <person name="Jeffries C.D."/>
            <person name="Chain P."/>
            <person name="Rohde M."/>
            <person name="Goker M."/>
            <person name="Bristow J."/>
            <person name="Eisen J.A."/>
            <person name="Markowitz V."/>
            <person name="Hugenholtz P."/>
            <person name="Kyrpides N.C."/>
            <person name="Klenk H.P."/>
            <person name="Lapidus A."/>
        </authorList>
    </citation>
    <scope>NUCLEOTIDE SEQUENCE [LARGE SCALE GENOMIC DNA]</scope>
    <source>
        <strain evidence="3">ATCC 27377 / DSM 6068 / ICPB 4128</strain>
    </source>
</reference>
<feature type="domain" description="Predicted 3'-5' exonuclease PolB-like" evidence="1">
    <location>
        <begin position="74"/>
        <end position="286"/>
    </location>
</feature>
<dbReference type="SUPFAM" id="SSF53098">
    <property type="entry name" value="Ribonuclease H-like"/>
    <property type="match status" value="1"/>
</dbReference>
<name>D2QWV8_PIRSD</name>
<dbReference type="Gene3D" id="3.30.420.10">
    <property type="entry name" value="Ribonuclease H-like superfamily/Ribonuclease H"/>
    <property type="match status" value="1"/>
</dbReference>
<organism evidence="2 3">
    <name type="scientific">Pirellula staleyi (strain ATCC 27377 / DSM 6068 / ICPB 4128)</name>
    <name type="common">Pirella staleyi</name>
    <dbReference type="NCBI Taxonomy" id="530564"/>
    <lineage>
        <taxon>Bacteria</taxon>
        <taxon>Pseudomonadati</taxon>
        <taxon>Planctomycetota</taxon>
        <taxon>Planctomycetia</taxon>
        <taxon>Pirellulales</taxon>
        <taxon>Pirellulaceae</taxon>
        <taxon>Pirellula</taxon>
    </lineage>
</organism>
<dbReference type="Proteomes" id="UP000001887">
    <property type="component" value="Chromosome"/>
</dbReference>
<dbReference type="STRING" id="530564.Psta_1385"/>
<dbReference type="InterPro" id="IPR036397">
    <property type="entry name" value="RNaseH_sf"/>
</dbReference>
<dbReference type="KEGG" id="psl:Psta_1385"/>
<evidence type="ECO:0000313" key="2">
    <source>
        <dbReference type="EMBL" id="ADB16062.1"/>
    </source>
</evidence>
<keyword evidence="3" id="KW-1185">Reference proteome</keyword>
<evidence type="ECO:0000313" key="3">
    <source>
        <dbReference type="Proteomes" id="UP000001887"/>
    </source>
</evidence>
<evidence type="ECO:0000259" key="1">
    <source>
        <dbReference type="Pfam" id="PF10108"/>
    </source>
</evidence>
<accession>D2QWV8</accession>
<dbReference type="Pfam" id="PF10108">
    <property type="entry name" value="DNA_pol_B_exo2"/>
    <property type="match status" value="1"/>
</dbReference>
<dbReference type="AlphaFoldDB" id="D2QWV8"/>
<gene>
    <name evidence="2" type="ordered locus">Psta_1385</name>
</gene>
<sequence>MAPGPCYPVIFARSERNEKGMTRLAKSSVRYLVFDVESVADGELVARIRHPGETIDPATAVQQYREELMAKHDSDFIPYTYQLPVSVVVAKVSDDFRLLDLVALDEPQFRPHVITEHFWRGWEAYKRPTLVSFNGRSFDLPLLELASFRYGLSLPGWFYASGKTYEQPRNRYNTEAHLDLHDTLTNFGASRFHGGLNLAAQLLGKPGKMDVQGNMVQDFYNAGKFSEINDYCRCDVLDTYFIFLRCQVLLGRLTLPQEQKIVAEAHDWIANHAKTIPVLSDYLSRWGNWHNPWHETPPAP</sequence>
<dbReference type="InterPro" id="IPR012337">
    <property type="entry name" value="RNaseH-like_sf"/>
</dbReference>
<dbReference type="HOGENOM" id="CLU_069554_0_0_0"/>
<dbReference type="InterPro" id="IPR019288">
    <property type="entry name" value="3'-5'_exonuclease_PolB-like"/>
</dbReference>
<protein>
    <submittedName>
        <fullName evidence="2">Polysaccharide biosynthesis protein</fullName>
    </submittedName>
</protein>
<proteinExistence type="predicted"/>
<dbReference type="EMBL" id="CP001848">
    <property type="protein sequence ID" value="ADB16062.1"/>
    <property type="molecule type" value="Genomic_DNA"/>
</dbReference>